<feature type="domain" description="Carboxylesterase type B" evidence="5">
    <location>
        <begin position="33"/>
        <end position="521"/>
    </location>
</feature>
<dbReference type="PROSITE" id="PS00122">
    <property type="entry name" value="CARBOXYLESTERASE_B_1"/>
    <property type="match status" value="1"/>
</dbReference>
<dbReference type="SUPFAM" id="SSF53474">
    <property type="entry name" value="alpha/beta-Hydrolases"/>
    <property type="match status" value="1"/>
</dbReference>
<feature type="signal peptide" evidence="3">
    <location>
        <begin position="1"/>
        <end position="21"/>
    </location>
</feature>
<comment type="caution">
    <text evidence="6">The sequence shown here is derived from an EMBL/GenBank/DDBJ whole genome shotgun (WGS) entry which is preliminary data.</text>
</comment>
<dbReference type="PANTHER" id="PTHR11559">
    <property type="entry name" value="CARBOXYLESTERASE"/>
    <property type="match status" value="1"/>
</dbReference>
<dbReference type="Gene3D" id="3.40.50.1820">
    <property type="entry name" value="alpha/beta hydrolase"/>
    <property type="match status" value="1"/>
</dbReference>
<evidence type="ECO:0000256" key="4">
    <source>
        <dbReference type="SAM" id="MobiDB-lite"/>
    </source>
</evidence>
<feature type="chain" id="PRO_5040545558" description="Carboxylic ester hydrolase" evidence="3">
    <location>
        <begin position="22"/>
        <end position="548"/>
    </location>
</feature>
<dbReference type="InterPro" id="IPR050309">
    <property type="entry name" value="Type-B_Carboxylest/Lipase"/>
</dbReference>
<evidence type="ECO:0000256" key="1">
    <source>
        <dbReference type="ARBA" id="ARBA00005964"/>
    </source>
</evidence>
<evidence type="ECO:0000256" key="3">
    <source>
        <dbReference type="RuleBase" id="RU361235"/>
    </source>
</evidence>
<dbReference type="KEGG" id="more:E1B28_011659"/>
<sequence length="548" mass="61077">MTRIFSVLVLLHAIFLSPTAGLATRSVQGPLDVRLEIGTYRGTTVNETEQWLGIPYATPPLGKLRFKPPVPLKPTPTRKDARVTDASKFSDACPQPPSPTLGASPGEDCLYLNIWRPQNTSHNEKLPVLVWFPGGAYISGSGSQPQYLPTRMLQRSDEVDKPIIFVTFNNRLNSFGFLASSTIPEEDLNIGTQDQIAALRFVQQNIAAFGGDPEKVTLWGQSAGGGSVQALLVYLDPEERLFRGGIGDSSTGPFKSSPPPDVYDRPGMPFDRLLRATNCTAGPEAIDCLRDVPFEKLMNVSNQMILGTVGLQLWQPTISPGNLLNIEASERIRNGSFLSLPYLAGTNLNEGALFSVLVRNKNLTGAAQDAAFNDFNLALYIDNSTITQETLLETDRLWAENDTTLGAPFNTGDTLFDRASAWYTDEMFLAPRRLFFENAAAKQNLFAYYFREFIPGDDPFLGVFHASELRMFFGPVPDVEVDFANKMTDFYLNFIYDLNPGPEWPRYDLETRPVLQLLRGNITVIHDDWDTEKTDFLNSDRVLKEYQK</sequence>
<keyword evidence="3" id="KW-0732">Signal</keyword>
<protein>
    <recommendedName>
        <fullName evidence="3">Carboxylic ester hydrolase</fullName>
        <ecNumber evidence="3">3.1.1.-</ecNumber>
    </recommendedName>
</protein>
<dbReference type="RefSeq" id="XP_043006509.1">
    <property type="nucleotide sequence ID" value="XM_043156716.1"/>
</dbReference>
<dbReference type="EMBL" id="CM032187">
    <property type="protein sequence ID" value="KAG7090039.1"/>
    <property type="molecule type" value="Genomic_DNA"/>
</dbReference>
<name>A0A9P7RUJ1_9AGAR</name>
<proteinExistence type="inferred from homology"/>
<evidence type="ECO:0000259" key="5">
    <source>
        <dbReference type="Pfam" id="PF00135"/>
    </source>
</evidence>
<dbReference type="PROSITE" id="PS00941">
    <property type="entry name" value="CARBOXYLESTERASE_B_2"/>
    <property type="match status" value="1"/>
</dbReference>
<feature type="region of interest" description="Disordered" evidence="4">
    <location>
        <begin position="65"/>
        <end position="104"/>
    </location>
</feature>
<dbReference type="Pfam" id="PF00135">
    <property type="entry name" value="COesterase"/>
    <property type="match status" value="1"/>
</dbReference>
<dbReference type="InterPro" id="IPR019819">
    <property type="entry name" value="Carboxylesterase_B_CS"/>
</dbReference>
<dbReference type="GO" id="GO:0016787">
    <property type="term" value="F:hydrolase activity"/>
    <property type="evidence" value="ECO:0007669"/>
    <property type="project" value="UniProtKB-KW"/>
</dbReference>
<dbReference type="AlphaFoldDB" id="A0A9P7RUJ1"/>
<reference evidence="6" key="1">
    <citation type="journal article" date="2021" name="Genome Biol. Evol.">
        <title>The assembled and annotated genome of the fairy-ring fungus Marasmius oreades.</title>
        <authorList>
            <person name="Hiltunen M."/>
            <person name="Ament-Velasquez S.L."/>
            <person name="Johannesson H."/>
        </authorList>
    </citation>
    <scope>NUCLEOTIDE SEQUENCE</scope>
    <source>
        <strain evidence="6">03SP1</strain>
    </source>
</reference>
<dbReference type="GeneID" id="66080734"/>
<comment type="similarity">
    <text evidence="1 3">Belongs to the type-B carboxylesterase/lipase family.</text>
</comment>
<keyword evidence="2 3" id="KW-0378">Hydrolase</keyword>
<evidence type="ECO:0000313" key="6">
    <source>
        <dbReference type="EMBL" id="KAG7090039.1"/>
    </source>
</evidence>
<organism evidence="6 7">
    <name type="scientific">Marasmius oreades</name>
    <name type="common">fairy-ring Marasmius</name>
    <dbReference type="NCBI Taxonomy" id="181124"/>
    <lineage>
        <taxon>Eukaryota</taxon>
        <taxon>Fungi</taxon>
        <taxon>Dikarya</taxon>
        <taxon>Basidiomycota</taxon>
        <taxon>Agaricomycotina</taxon>
        <taxon>Agaricomycetes</taxon>
        <taxon>Agaricomycetidae</taxon>
        <taxon>Agaricales</taxon>
        <taxon>Marasmiineae</taxon>
        <taxon>Marasmiaceae</taxon>
        <taxon>Marasmius</taxon>
    </lineage>
</organism>
<dbReference type="OrthoDB" id="408631at2759"/>
<dbReference type="Proteomes" id="UP001049176">
    <property type="component" value="Chromosome 7"/>
</dbReference>
<evidence type="ECO:0000313" key="7">
    <source>
        <dbReference type="Proteomes" id="UP001049176"/>
    </source>
</evidence>
<evidence type="ECO:0000256" key="2">
    <source>
        <dbReference type="ARBA" id="ARBA00022801"/>
    </source>
</evidence>
<dbReference type="InterPro" id="IPR019826">
    <property type="entry name" value="Carboxylesterase_B_AS"/>
</dbReference>
<gene>
    <name evidence="6" type="ORF">E1B28_011659</name>
</gene>
<dbReference type="InterPro" id="IPR002018">
    <property type="entry name" value="CarbesteraseB"/>
</dbReference>
<dbReference type="EC" id="3.1.1.-" evidence="3"/>
<dbReference type="InterPro" id="IPR029058">
    <property type="entry name" value="AB_hydrolase_fold"/>
</dbReference>
<accession>A0A9P7RUJ1</accession>
<keyword evidence="7" id="KW-1185">Reference proteome</keyword>